<accession>A0A1T4R463</accession>
<dbReference type="Pfam" id="PF08378">
    <property type="entry name" value="NERD"/>
    <property type="match status" value="1"/>
</dbReference>
<dbReference type="RefSeq" id="WP_073304097.1">
    <property type="nucleotide sequence ID" value="NZ_FRAW01000013.1"/>
</dbReference>
<feature type="domain" description="NERD" evidence="1">
    <location>
        <begin position="103"/>
        <end position="218"/>
    </location>
</feature>
<evidence type="ECO:0000313" key="5">
    <source>
        <dbReference type="Proteomes" id="UP000190449"/>
    </source>
</evidence>
<keyword evidence="4" id="KW-1185">Reference proteome</keyword>
<dbReference type="EMBL" id="FUWU01000061">
    <property type="protein sequence ID" value="SKA10739.1"/>
    <property type="molecule type" value="Genomic_DNA"/>
</dbReference>
<dbReference type="InterPro" id="IPR011528">
    <property type="entry name" value="NERD"/>
</dbReference>
<dbReference type="Proteomes" id="UP000190449">
    <property type="component" value="Unassembled WGS sequence"/>
</dbReference>
<dbReference type="Proteomes" id="UP000184275">
    <property type="component" value="Unassembled WGS sequence"/>
</dbReference>
<reference evidence="4" key="1">
    <citation type="submission" date="2016-11" db="EMBL/GenBank/DDBJ databases">
        <authorList>
            <person name="Varghese N."/>
            <person name="Submissions S."/>
        </authorList>
    </citation>
    <scope>NUCLEOTIDE SEQUENCE [LARGE SCALE GENOMIC DNA]</scope>
    <source>
        <strain evidence="4">UWOS</strain>
    </source>
</reference>
<gene>
    <name evidence="3" type="ORF">SAMN02745108_02541</name>
    <name evidence="2" type="ORF">SAMN05720469_11322</name>
</gene>
<proteinExistence type="predicted"/>
<name>A0A1M6UA47_9BACT</name>
<sequence length="274" mass="32015">MVFILIVVLLVLLGFLVWGWDRVDLRDAQGRLLNRKIQLKSADEGSLIGLAYGVYTFEIWHRGILQWKPRLVKRIIVEHDKITENEWLYFEKMRELSAASREEYRTSREIFEACRGQYFKILNKVCLLRNSLDDTTVVETLLLHSTGIYLFENVPQKGWIFGDAKEKNWSATKMNDDKMHGKLFDNPLLSIARNEAALRRLFESFDGLSLHVFSYAVFNDGAVLKQIPDNTVSQKIILRSQLRESLVRMFRLANPVYSEYEIDKLERELANYSS</sequence>
<reference evidence="2" key="2">
    <citation type="submission" date="2016-11" db="EMBL/GenBank/DDBJ databases">
        <authorList>
            <person name="Jaros S."/>
            <person name="Januszkiewicz K."/>
            <person name="Wedrychowicz H."/>
        </authorList>
    </citation>
    <scope>NUCLEOTIDE SEQUENCE [LARGE SCALE GENOMIC DNA]</scope>
    <source>
        <strain evidence="2">UWOS</strain>
    </source>
</reference>
<accession>A0A1M6UA47</accession>
<evidence type="ECO:0000313" key="2">
    <source>
        <dbReference type="EMBL" id="SHK66122.1"/>
    </source>
</evidence>
<evidence type="ECO:0000259" key="1">
    <source>
        <dbReference type="Pfam" id="PF08378"/>
    </source>
</evidence>
<evidence type="ECO:0000313" key="4">
    <source>
        <dbReference type="Proteomes" id="UP000184275"/>
    </source>
</evidence>
<organism evidence="2 4">
    <name type="scientific">Fibrobacter intestinalis</name>
    <dbReference type="NCBI Taxonomy" id="28122"/>
    <lineage>
        <taxon>Bacteria</taxon>
        <taxon>Pseudomonadati</taxon>
        <taxon>Fibrobacterota</taxon>
        <taxon>Fibrobacteria</taxon>
        <taxon>Fibrobacterales</taxon>
        <taxon>Fibrobacteraceae</taxon>
        <taxon>Fibrobacter</taxon>
    </lineage>
</organism>
<dbReference type="EMBL" id="FRAW01000013">
    <property type="protein sequence ID" value="SHK66122.1"/>
    <property type="molecule type" value="Genomic_DNA"/>
</dbReference>
<reference evidence="3 5" key="3">
    <citation type="submission" date="2017-02" db="EMBL/GenBank/DDBJ databases">
        <authorList>
            <person name="Peterson S.W."/>
        </authorList>
    </citation>
    <scope>NUCLEOTIDE SEQUENCE [LARGE SCALE GENOMIC DNA]</scope>
    <source>
        <strain evidence="3 5">ATCC 43854</strain>
    </source>
</reference>
<protein>
    <submittedName>
        <fullName evidence="2">Nuclease-related domain-containing protein</fullName>
    </submittedName>
</protein>
<dbReference type="AlphaFoldDB" id="A0A1M6UA47"/>
<dbReference type="STRING" id="28122.SAMN02745108_02541"/>
<evidence type="ECO:0000313" key="3">
    <source>
        <dbReference type="EMBL" id="SKA10739.1"/>
    </source>
</evidence>